<evidence type="ECO:0000313" key="5">
    <source>
        <dbReference type="Proteomes" id="UP000279089"/>
    </source>
</evidence>
<dbReference type="PANTHER" id="PTHR30273">
    <property type="entry name" value="PERIPLASMIC SIGNAL SENSOR AND SIGMA FACTOR ACTIVATOR FECR-RELATED"/>
    <property type="match status" value="1"/>
</dbReference>
<keyword evidence="1" id="KW-0812">Transmembrane</keyword>
<gene>
    <name evidence="4" type="ORF">EG028_15195</name>
</gene>
<feature type="domain" description="Protein FecR C-terminal" evidence="3">
    <location>
        <begin position="277"/>
        <end position="344"/>
    </location>
</feature>
<dbReference type="GO" id="GO:0016989">
    <property type="term" value="F:sigma factor antagonist activity"/>
    <property type="evidence" value="ECO:0007669"/>
    <property type="project" value="TreeGrafter"/>
</dbReference>
<feature type="transmembrane region" description="Helical" evidence="1">
    <location>
        <begin position="112"/>
        <end position="133"/>
    </location>
</feature>
<reference evidence="5" key="1">
    <citation type="submission" date="2018-11" db="EMBL/GenBank/DDBJ databases">
        <title>Chitinophaga lutea sp.nov., isolate from arsenic contaminated soil.</title>
        <authorList>
            <person name="Zong Y."/>
        </authorList>
    </citation>
    <scope>NUCLEOTIDE SEQUENCE [LARGE SCALE GENOMIC DNA]</scope>
    <source>
        <strain evidence="5">YLT18</strain>
    </source>
</reference>
<organism evidence="4 5">
    <name type="scientific">Chitinophaga barathri</name>
    <dbReference type="NCBI Taxonomy" id="1647451"/>
    <lineage>
        <taxon>Bacteria</taxon>
        <taxon>Pseudomonadati</taxon>
        <taxon>Bacteroidota</taxon>
        <taxon>Chitinophagia</taxon>
        <taxon>Chitinophagales</taxon>
        <taxon>Chitinophagaceae</taxon>
        <taxon>Chitinophaga</taxon>
    </lineage>
</organism>
<dbReference type="InterPro" id="IPR006860">
    <property type="entry name" value="FecR"/>
</dbReference>
<keyword evidence="1" id="KW-0472">Membrane</keyword>
<name>A0A3N4MF76_9BACT</name>
<dbReference type="Pfam" id="PF04773">
    <property type="entry name" value="FecR"/>
    <property type="match status" value="1"/>
</dbReference>
<keyword evidence="5" id="KW-1185">Reference proteome</keyword>
<sequence>MSRSPLYQPERKFKQIIFVIASSMLSNDHIDTLIAREIEGEITAEEMGQLQSWLEADPANQAYYESLKDTWDLAAGAWSEMPEPDVERNWQRFSENLTAPAPLRVVTRRSSWWRMAAAAIVIVAAAGLTFTLIQRNKETVLTADNGKKTFTLPDGSKVYLNRNSQLAYNGSFGDDNRTVQLKGEAFFDVAADAANPFIVAAGASQTKVLGTTFVIKAYDDKPVQLDVVTGKVAFSGKKGDNGALVLTAGHTAILQTDKEPRQIQNSDPNFMAWKENRLYFSNVPLYKTLSAIEAYFNIRFIVSDPSLLNLNYTGTFDDPALTEVLDVISKTAEVKISEEEKDVYRISR</sequence>
<evidence type="ECO:0000259" key="2">
    <source>
        <dbReference type="Pfam" id="PF04773"/>
    </source>
</evidence>
<proteinExistence type="predicted"/>
<evidence type="ECO:0000256" key="1">
    <source>
        <dbReference type="SAM" id="Phobius"/>
    </source>
</evidence>
<dbReference type="AlphaFoldDB" id="A0A3N4MF76"/>
<dbReference type="Proteomes" id="UP000279089">
    <property type="component" value="Unassembled WGS sequence"/>
</dbReference>
<dbReference type="PIRSF" id="PIRSF018266">
    <property type="entry name" value="FecR"/>
    <property type="match status" value="1"/>
</dbReference>
<dbReference type="OrthoDB" id="1452822at2"/>
<dbReference type="Gene3D" id="2.60.120.1440">
    <property type="match status" value="1"/>
</dbReference>
<evidence type="ECO:0000313" key="4">
    <source>
        <dbReference type="EMBL" id="RPD40636.1"/>
    </source>
</evidence>
<accession>A0A3N4MF76</accession>
<dbReference type="PANTHER" id="PTHR30273:SF2">
    <property type="entry name" value="PROTEIN FECR"/>
    <property type="match status" value="1"/>
</dbReference>
<dbReference type="Pfam" id="PF16344">
    <property type="entry name" value="FecR_C"/>
    <property type="match status" value="1"/>
</dbReference>
<dbReference type="EMBL" id="RMBX01000007">
    <property type="protein sequence ID" value="RPD40636.1"/>
    <property type="molecule type" value="Genomic_DNA"/>
</dbReference>
<dbReference type="InterPro" id="IPR012373">
    <property type="entry name" value="Ferrdict_sens_TM"/>
</dbReference>
<protein>
    <submittedName>
        <fullName evidence="4">DUF4974 domain-containing protein</fullName>
    </submittedName>
</protein>
<evidence type="ECO:0000259" key="3">
    <source>
        <dbReference type="Pfam" id="PF16344"/>
    </source>
</evidence>
<feature type="domain" description="FecR protein" evidence="2">
    <location>
        <begin position="139"/>
        <end position="232"/>
    </location>
</feature>
<keyword evidence="1" id="KW-1133">Transmembrane helix</keyword>
<dbReference type="InterPro" id="IPR032508">
    <property type="entry name" value="FecR_C"/>
</dbReference>
<dbReference type="Gene3D" id="3.55.50.30">
    <property type="match status" value="1"/>
</dbReference>
<comment type="caution">
    <text evidence="4">The sequence shown here is derived from an EMBL/GenBank/DDBJ whole genome shotgun (WGS) entry which is preliminary data.</text>
</comment>